<evidence type="ECO:0000256" key="6">
    <source>
        <dbReference type="ARBA" id="ARBA00022801"/>
    </source>
</evidence>
<feature type="compositionally biased region" description="Polar residues" evidence="9">
    <location>
        <begin position="970"/>
        <end position="980"/>
    </location>
</feature>
<dbReference type="OrthoDB" id="2016263at2759"/>
<keyword evidence="4" id="KW-0645">Protease</keyword>
<keyword evidence="10" id="KW-0472">Membrane</keyword>
<evidence type="ECO:0000256" key="9">
    <source>
        <dbReference type="SAM" id="MobiDB-lite"/>
    </source>
</evidence>
<comment type="subcellular location">
    <subcellularLocation>
        <location evidence="2">Cell membrane</location>
        <topology evidence="2">Single-pass type II membrane protein</topology>
    </subcellularLocation>
</comment>
<dbReference type="Gene3D" id="1.10.1380.10">
    <property type="entry name" value="Neutral endopeptidase , domain2"/>
    <property type="match status" value="1"/>
</dbReference>
<evidence type="ECO:0000313" key="14">
    <source>
        <dbReference type="Proteomes" id="UP000494165"/>
    </source>
</evidence>
<proteinExistence type="inferred from homology"/>
<comment type="similarity">
    <text evidence="3">Belongs to the peptidase M13 family.</text>
</comment>
<evidence type="ECO:0000256" key="4">
    <source>
        <dbReference type="ARBA" id="ARBA00022670"/>
    </source>
</evidence>
<dbReference type="InterPro" id="IPR024079">
    <property type="entry name" value="MetalloPept_cat_dom_sf"/>
</dbReference>
<feature type="region of interest" description="Disordered" evidence="9">
    <location>
        <begin position="1"/>
        <end position="23"/>
    </location>
</feature>
<keyword evidence="10" id="KW-0812">Transmembrane</keyword>
<evidence type="ECO:0000256" key="3">
    <source>
        <dbReference type="ARBA" id="ARBA00007357"/>
    </source>
</evidence>
<evidence type="ECO:0000256" key="7">
    <source>
        <dbReference type="ARBA" id="ARBA00022833"/>
    </source>
</evidence>
<evidence type="ECO:0000256" key="5">
    <source>
        <dbReference type="ARBA" id="ARBA00022723"/>
    </source>
</evidence>
<evidence type="ECO:0000256" key="2">
    <source>
        <dbReference type="ARBA" id="ARBA00004401"/>
    </source>
</evidence>
<evidence type="ECO:0000256" key="10">
    <source>
        <dbReference type="SAM" id="Phobius"/>
    </source>
</evidence>
<evidence type="ECO:0000256" key="8">
    <source>
        <dbReference type="ARBA" id="ARBA00023049"/>
    </source>
</evidence>
<keyword evidence="5" id="KW-0479">Metal-binding</keyword>
<dbReference type="Proteomes" id="UP000494165">
    <property type="component" value="Unassembled WGS sequence"/>
</dbReference>
<dbReference type="SUPFAM" id="SSF55486">
    <property type="entry name" value="Metalloproteases ('zincins'), catalytic domain"/>
    <property type="match status" value="1"/>
</dbReference>
<evidence type="ECO:0000256" key="1">
    <source>
        <dbReference type="ARBA" id="ARBA00001947"/>
    </source>
</evidence>
<accession>A0A8S1C427</accession>
<comment type="caution">
    <text evidence="13">The sequence shown here is derived from an EMBL/GenBank/DDBJ whole genome shotgun (WGS) entry which is preliminary data.</text>
</comment>
<dbReference type="CDD" id="cd08662">
    <property type="entry name" value="M13"/>
    <property type="match status" value="1"/>
</dbReference>
<dbReference type="InterPro" id="IPR042089">
    <property type="entry name" value="Peptidase_M13_dom_2"/>
</dbReference>
<gene>
    <name evidence="13" type="ORF">CLODIP_2_CD06884</name>
</gene>
<evidence type="ECO:0008006" key="15">
    <source>
        <dbReference type="Google" id="ProtNLM"/>
    </source>
</evidence>
<feature type="domain" description="Peptidase M13 N-terminal" evidence="12">
    <location>
        <begin position="108"/>
        <end position="505"/>
    </location>
</feature>
<dbReference type="PROSITE" id="PS51885">
    <property type="entry name" value="NEPRILYSIN"/>
    <property type="match status" value="1"/>
</dbReference>
<evidence type="ECO:0000259" key="12">
    <source>
        <dbReference type="Pfam" id="PF05649"/>
    </source>
</evidence>
<dbReference type="Pfam" id="PF01431">
    <property type="entry name" value="Peptidase_M13"/>
    <property type="match status" value="1"/>
</dbReference>
<dbReference type="Pfam" id="PF05649">
    <property type="entry name" value="Peptidase_M13_N"/>
    <property type="match status" value="1"/>
</dbReference>
<protein>
    <recommendedName>
        <fullName evidence="15">Peptidase M13 N-terminal domain-containing protein</fullName>
    </recommendedName>
</protein>
<feature type="compositionally biased region" description="Polar residues" evidence="9">
    <location>
        <begin position="1104"/>
        <end position="1113"/>
    </location>
</feature>
<dbReference type="PRINTS" id="PR00786">
    <property type="entry name" value="NEPRILYSIN"/>
</dbReference>
<keyword evidence="14" id="KW-1185">Reference proteome</keyword>
<feature type="compositionally biased region" description="Basic and acidic residues" evidence="9">
    <location>
        <begin position="1041"/>
        <end position="1051"/>
    </location>
</feature>
<dbReference type="PANTHER" id="PTHR11733:SF209">
    <property type="entry name" value="FI20018P1"/>
    <property type="match status" value="1"/>
</dbReference>
<dbReference type="InterPro" id="IPR008753">
    <property type="entry name" value="Peptidase_M13_N"/>
</dbReference>
<feature type="compositionally biased region" description="Low complexity" evidence="9">
    <location>
        <begin position="1"/>
        <end position="16"/>
    </location>
</feature>
<dbReference type="InterPro" id="IPR018497">
    <property type="entry name" value="Peptidase_M13_C"/>
</dbReference>
<feature type="compositionally biased region" description="Pro residues" evidence="9">
    <location>
        <begin position="1073"/>
        <end position="1089"/>
    </location>
</feature>
<comment type="cofactor">
    <cofactor evidence="1">
        <name>Zn(2+)</name>
        <dbReference type="ChEBI" id="CHEBI:29105"/>
    </cofactor>
</comment>
<organism evidence="13 14">
    <name type="scientific">Cloeon dipterum</name>
    <dbReference type="NCBI Taxonomy" id="197152"/>
    <lineage>
        <taxon>Eukaryota</taxon>
        <taxon>Metazoa</taxon>
        <taxon>Ecdysozoa</taxon>
        <taxon>Arthropoda</taxon>
        <taxon>Hexapoda</taxon>
        <taxon>Insecta</taxon>
        <taxon>Pterygota</taxon>
        <taxon>Palaeoptera</taxon>
        <taxon>Ephemeroptera</taxon>
        <taxon>Pisciforma</taxon>
        <taxon>Baetidae</taxon>
        <taxon>Cloeon</taxon>
    </lineage>
</organism>
<dbReference type="EMBL" id="CADEPI010000014">
    <property type="protein sequence ID" value="CAB3364013.1"/>
    <property type="molecule type" value="Genomic_DNA"/>
</dbReference>
<dbReference type="Gene3D" id="3.40.390.10">
    <property type="entry name" value="Collagenase (Catalytic Domain)"/>
    <property type="match status" value="1"/>
</dbReference>
<dbReference type="InterPro" id="IPR000718">
    <property type="entry name" value="Peptidase_M13"/>
</dbReference>
<keyword evidence="10" id="KW-1133">Transmembrane helix</keyword>
<feature type="transmembrane region" description="Helical" evidence="10">
    <location>
        <begin position="33"/>
        <end position="53"/>
    </location>
</feature>
<dbReference type="PANTHER" id="PTHR11733">
    <property type="entry name" value="ZINC METALLOPROTEASE FAMILY M13 NEPRILYSIN-RELATED"/>
    <property type="match status" value="1"/>
</dbReference>
<keyword evidence="8" id="KW-0482">Metalloprotease</keyword>
<reference evidence="13 14" key="1">
    <citation type="submission" date="2020-04" db="EMBL/GenBank/DDBJ databases">
        <authorList>
            <person name="Alioto T."/>
            <person name="Alioto T."/>
            <person name="Gomez Garrido J."/>
        </authorList>
    </citation>
    <scope>NUCLEOTIDE SEQUENCE [LARGE SCALE GENOMIC DNA]</scope>
</reference>
<dbReference type="GO" id="GO:0005886">
    <property type="term" value="C:plasma membrane"/>
    <property type="evidence" value="ECO:0007669"/>
    <property type="project" value="UniProtKB-SubCell"/>
</dbReference>
<dbReference type="GO" id="GO:0006508">
    <property type="term" value="P:proteolysis"/>
    <property type="evidence" value="ECO:0007669"/>
    <property type="project" value="UniProtKB-KW"/>
</dbReference>
<dbReference type="GO" id="GO:0046872">
    <property type="term" value="F:metal ion binding"/>
    <property type="evidence" value="ECO:0007669"/>
    <property type="project" value="UniProtKB-KW"/>
</dbReference>
<feature type="region of interest" description="Disordered" evidence="9">
    <location>
        <begin position="968"/>
        <end position="1115"/>
    </location>
</feature>
<keyword evidence="6" id="KW-0378">Hydrolase</keyword>
<keyword evidence="7" id="KW-0862">Zinc</keyword>
<name>A0A8S1C427_9INSE</name>
<feature type="domain" description="Peptidase M13 C-terminal" evidence="11">
    <location>
        <begin position="569"/>
        <end position="780"/>
    </location>
</feature>
<dbReference type="GO" id="GO:0004222">
    <property type="term" value="F:metalloendopeptidase activity"/>
    <property type="evidence" value="ECO:0007669"/>
    <property type="project" value="InterPro"/>
</dbReference>
<sequence length="1124" mass="126816">MAEAAEPPATPAAAPEQPHEGQLPSRGARLRRLLWLLPALLLVLLLVVSPRFLQDIDLRASHKHEERGSGDCVKEDDCSGRNSSVCHREQCLMAASRMRTMLNAGVNPCEDFYGFACGKWSELNAKIAPSFNTLQKHVDLEIQMLLSREAKKKQGPFQKLGEFYQSCYESTRSGGNEAQMFSLLRDLGGYVARSHSHKVNLAGLIGKLLKMNGAPIFDVYIDADINLKSKLAIYIDLPHKANVFVKLLKLDPVYKWWQKALYHSLQSVPRRGRRNANEQGKAFNYIKATAEEKKLLQTEKLAQQFVPTSVSDATRASEVQQILLFISMLTKNLPGEKEMALRMQTRQTVPAFTISDLQGSFKQVDWKELIRDVYSLNVTETDHVYVLAPRYMHRLFNLIGRFDMSVLHNSLLVLFARDTLLELVNSTAVSNWESYCTRITTNVFTGAVSALYVRQYSKGFLQELQSRVEHMFDQLKLGLEGRIETSIWLDEPSKVAALSKLRALDGHFFTWPHFWNETYVDFMMSELNILENDFFWNVIRRYQQLRMFNGSLEDQSSHDKRWAYPFVVNAFYEQSINSIVIPLAVLTEPYFQQDMPRFIPYGKMGLIFTHEILHAFDLLGVQFNEHGEKELWLSERSQAAFKERLECVADQYKSTFTKRVPFMGNQVEVEFDWNITINENMADISGLHIAYGAWRREQLHLGYSDPTLPNIDLNKEQLFFVSAAQAYCTNLSAEDYIVLVELDFHTPFPERVNGIMMNSEEFASAFQCAVGTPMNPERKCILCCSPFCAERKRAGPILVRVGRSAPGERLSFQSKRMAGRPALHSHTDLTTMRVAPPLVALFLASVALASPPAPQHHIFGRGPPLRAPKVIRHLVLPPKYNKQPHFVPAASRHVLKRHHFPSSSSPFGKGCSDCAKQGAWKPIIPPVNVHKSIAPVLDHQPLLQHHPVHIESHPAHFHIQIERFPGSEESFPSANVQFNSAPWGGHDSFGSAESGGSSGGASGSGESSSHENDDGQFFKAGPPVQLQLNNHADEPPTQLKGSKDYAVHEQVDEPPAPPRRTPKGGIQLLPNLIPSPPPPSSQQPQPPAPAFKNSFFRRRRQPKQQHPNVQIIPSRNVRVIHLKA</sequence>
<evidence type="ECO:0000259" key="11">
    <source>
        <dbReference type="Pfam" id="PF01431"/>
    </source>
</evidence>
<dbReference type="AlphaFoldDB" id="A0A8S1C427"/>
<evidence type="ECO:0000313" key="13">
    <source>
        <dbReference type="EMBL" id="CAB3364013.1"/>
    </source>
</evidence>